<evidence type="ECO:0000256" key="10">
    <source>
        <dbReference type="SAM" id="Phobius"/>
    </source>
</evidence>
<feature type="compositionally biased region" description="Basic and acidic residues" evidence="9">
    <location>
        <begin position="610"/>
        <end position="631"/>
    </location>
</feature>
<feature type="compositionally biased region" description="Basic and acidic residues" evidence="9">
    <location>
        <begin position="642"/>
        <end position="662"/>
    </location>
</feature>
<evidence type="ECO:0000256" key="9">
    <source>
        <dbReference type="SAM" id="MobiDB-lite"/>
    </source>
</evidence>
<dbReference type="PANTHER" id="PTHR10519:SF20">
    <property type="entry name" value="G-PROTEIN COUPLED RECEPTOR 156-RELATED"/>
    <property type="match status" value="1"/>
</dbReference>
<proteinExistence type="predicted"/>
<dbReference type="InterPro" id="IPR017978">
    <property type="entry name" value="GPCR_3_C"/>
</dbReference>
<name>A0AAD2G173_9STRA</name>
<evidence type="ECO:0000256" key="5">
    <source>
        <dbReference type="ARBA" id="ARBA00023136"/>
    </source>
</evidence>
<dbReference type="CDD" id="cd15047">
    <property type="entry name" value="7tmC_GABA-B-like"/>
    <property type="match status" value="1"/>
</dbReference>
<comment type="caution">
    <text evidence="13">The sequence shown here is derived from an EMBL/GenBank/DDBJ whole genome shotgun (WGS) entry which is preliminary data.</text>
</comment>
<keyword evidence="8" id="KW-0807">Transducer</keyword>
<feature type="compositionally biased region" description="Polar residues" evidence="9">
    <location>
        <begin position="780"/>
        <end position="792"/>
    </location>
</feature>
<keyword evidence="11" id="KW-0732">Signal</keyword>
<feature type="transmembrane region" description="Helical" evidence="10">
    <location>
        <begin position="335"/>
        <end position="358"/>
    </location>
</feature>
<feature type="signal peptide" evidence="11">
    <location>
        <begin position="1"/>
        <end position="24"/>
    </location>
</feature>
<evidence type="ECO:0000313" key="13">
    <source>
        <dbReference type="EMBL" id="CAJ1959354.1"/>
    </source>
</evidence>
<dbReference type="SUPFAM" id="SSF53850">
    <property type="entry name" value="Periplasmic binding protein-like II"/>
    <property type="match status" value="1"/>
</dbReference>
<keyword evidence="3 10" id="KW-1133">Transmembrane helix</keyword>
<keyword evidence="2 10" id="KW-0812">Transmembrane</keyword>
<dbReference type="Pfam" id="PF00003">
    <property type="entry name" value="7tm_3"/>
    <property type="match status" value="1"/>
</dbReference>
<protein>
    <recommendedName>
        <fullName evidence="12">G-protein coupled receptors family 3 profile domain-containing protein</fullName>
    </recommendedName>
</protein>
<accession>A0AAD2G173</accession>
<feature type="transmembrane region" description="Helical" evidence="10">
    <location>
        <begin position="370"/>
        <end position="390"/>
    </location>
</feature>
<dbReference type="PANTHER" id="PTHR10519">
    <property type="entry name" value="GABA-B RECEPTOR"/>
    <property type="match status" value="1"/>
</dbReference>
<evidence type="ECO:0000259" key="12">
    <source>
        <dbReference type="PROSITE" id="PS50259"/>
    </source>
</evidence>
<keyword evidence="7" id="KW-0325">Glycoprotein</keyword>
<dbReference type="GO" id="GO:0038039">
    <property type="term" value="C:G protein-coupled receptor heterodimeric complex"/>
    <property type="evidence" value="ECO:0007669"/>
    <property type="project" value="TreeGrafter"/>
</dbReference>
<dbReference type="Proteomes" id="UP001295423">
    <property type="component" value="Unassembled WGS sequence"/>
</dbReference>
<comment type="subcellular location">
    <subcellularLocation>
        <location evidence="1">Membrane</location>
        <topology evidence="1">Multi-pass membrane protein</topology>
    </subcellularLocation>
</comment>
<feature type="transmembrane region" description="Helical" evidence="10">
    <location>
        <begin position="509"/>
        <end position="531"/>
    </location>
</feature>
<feature type="transmembrane region" description="Helical" evidence="10">
    <location>
        <begin position="456"/>
        <end position="476"/>
    </location>
</feature>
<feature type="chain" id="PRO_5041980218" description="G-protein coupled receptors family 3 profile domain-containing protein" evidence="11">
    <location>
        <begin position="25"/>
        <end position="882"/>
    </location>
</feature>
<evidence type="ECO:0000256" key="3">
    <source>
        <dbReference type="ARBA" id="ARBA00022989"/>
    </source>
</evidence>
<organism evidence="13 14">
    <name type="scientific">Cylindrotheca closterium</name>
    <dbReference type="NCBI Taxonomy" id="2856"/>
    <lineage>
        <taxon>Eukaryota</taxon>
        <taxon>Sar</taxon>
        <taxon>Stramenopiles</taxon>
        <taxon>Ochrophyta</taxon>
        <taxon>Bacillariophyta</taxon>
        <taxon>Bacillariophyceae</taxon>
        <taxon>Bacillariophycidae</taxon>
        <taxon>Bacillariales</taxon>
        <taxon>Bacillariaceae</taxon>
        <taxon>Cylindrotheca</taxon>
    </lineage>
</organism>
<dbReference type="Gene3D" id="3.40.190.10">
    <property type="entry name" value="Periplasmic binding protein-like II"/>
    <property type="match status" value="2"/>
</dbReference>
<keyword evidence="5 10" id="KW-0472">Membrane</keyword>
<evidence type="ECO:0000256" key="11">
    <source>
        <dbReference type="SAM" id="SignalP"/>
    </source>
</evidence>
<keyword evidence="6" id="KW-0675">Receptor</keyword>
<evidence type="ECO:0000256" key="8">
    <source>
        <dbReference type="ARBA" id="ARBA00023224"/>
    </source>
</evidence>
<evidence type="ECO:0000256" key="1">
    <source>
        <dbReference type="ARBA" id="ARBA00004141"/>
    </source>
</evidence>
<dbReference type="AlphaFoldDB" id="A0AAD2G173"/>
<feature type="region of interest" description="Disordered" evidence="9">
    <location>
        <begin position="723"/>
        <end position="797"/>
    </location>
</feature>
<evidence type="ECO:0000256" key="6">
    <source>
        <dbReference type="ARBA" id="ARBA00023170"/>
    </source>
</evidence>
<feature type="region of interest" description="Disordered" evidence="9">
    <location>
        <begin position="603"/>
        <end position="692"/>
    </location>
</feature>
<sequence>MHRFNIVSLVWMALIATATLTGSAAQIYPEEIILKAGVIPSKSFGGFMADLLDRLAEIALEDNVTLTVQKKTIQGLYGSNLALISPDCKAGGTTEVNGVTYDCSDYDFIIGDFWPNPERYMLVDFTPPWLTTSVSTMKLAEKTKSPHLDVTTLTEAERSGVPVCALESSYSASLVAESFPDINILHCAPYSTEYSCLDMLENEDCQLLASDELDLRSLQTQYPYFEMTGEHLVRQLLAWPTRKNLDSTSSFLLNKWIYAAISNHVIDELYFEYYEKKLCAIGTAGVDCELPCDPDHGSSNAQGQCVCESMRWRGDDCSVEVPQELNLIPPTVKGIAYSMFGLNAFLVLVGGIWLRVYWDSPAVKYSQPGFLALVLIGCFASTSTILAMVQEDEEDGPVPACIAIPWLYSVGFSITFGTLFAKIRRVYGIFAEAHRSTNRRVVDSSRRAYTSWQDTLSMIGKVLLLDVVILVLWTGVDPLHWQREIIRQDQFGFTLESRGSCTSENWRPFLGALVALHITLCVIACYMCYVARNIPSRYSEHKYLTIAMVSNLQVFAIGVPVLIITEDDPASHFFVRSAVVWMNDFVVLALIFGNLMYAVHSSKSRGQMTGREKQKVSEAVRSFEPRRDSVGHRKGSGGSSLERNERNERGYNKNKPAPKEVSTESSDIENGSVIRAPGTGTQCTSGCRSAENTKETSEIAISALSMSGFDGSSSHDGMPILVIGGPTTKSKEESAARWGQSPGSPSSDEKGELISSYGPSIPTRGETVFDQPEEDGSGALLSSNPAMSNSRDGNNDGCVVLAEEEEEENPQQPNAMVMNNKPHQFLDLAVDVSERLTSIAELEWSDEEENLTNQTPHALLESTSPEQAPIMPVRVESEVMEA</sequence>
<keyword evidence="4" id="KW-0297">G-protein coupled receptor</keyword>
<dbReference type="PROSITE" id="PS50259">
    <property type="entry name" value="G_PROTEIN_RECEP_F3_4"/>
    <property type="match status" value="1"/>
</dbReference>
<feature type="transmembrane region" description="Helical" evidence="10">
    <location>
        <begin position="579"/>
        <end position="599"/>
    </location>
</feature>
<dbReference type="GO" id="GO:0004965">
    <property type="term" value="F:G protein-coupled GABA receptor activity"/>
    <property type="evidence" value="ECO:0007669"/>
    <property type="project" value="InterPro"/>
</dbReference>
<dbReference type="InterPro" id="IPR002455">
    <property type="entry name" value="GPCR3_GABA-B"/>
</dbReference>
<gene>
    <name evidence="13" type="ORF">CYCCA115_LOCUS17776</name>
</gene>
<reference evidence="13" key="1">
    <citation type="submission" date="2023-08" db="EMBL/GenBank/DDBJ databases">
        <authorList>
            <person name="Audoor S."/>
            <person name="Bilcke G."/>
        </authorList>
    </citation>
    <scope>NUCLEOTIDE SEQUENCE</scope>
</reference>
<evidence type="ECO:0000256" key="2">
    <source>
        <dbReference type="ARBA" id="ARBA00022692"/>
    </source>
</evidence>
<evidence type="ECO:0000256" key="7">
    <source>
        <dbReference type="ARBA" id="ARBA00023180"/>
    </source>
</evidence>
<keyword evidence="14" id="KW-1185">Reference proteome</keyword>
<evidence type="ECO:0000313" key="14">
    <source>
        <dbReference type="Proteomes" id="UP001295423"/>
    </source>
</evidence>
<feature type="transmembrane region" description="Helical" evidence="10">
    <location>
        <begin position="543"/>
        <end position="564"/>
    </location>
</feature>
<feature type="region of interest" description="Disordered" evidence="9">
    <location>
        <begin position="858"/>
        <end position="882"/>
    </location>
</feature>
<feature type="domain" description="G-protein coupled receptors family 3 profile" evidence="12">
    <location>
        <begin position="400"/>
        <end position="599"/>
    </location>
</feature>
<feature type="transmembrane region" description="Helical" evidence="10">
    <location>
        <begin position="402"/>
        <end position="421"/>
    </location>
</feature>
<evidence type="ECO:0000256" key="4">
    <source>
        <dbReference type="ARBA" id="ARBA00023040"/>
    </source>
</evidence>
<dbReference type="EMBL" id="CAKOGP040001992">
    <property type="protein sequence ID" value="CAJ1959354.1"/>
    <property type="molecule type" value="Genomic_DNA"/>
</dbReference>